<dbReference type="EMBL" id="BPLR01015516">
    <property type="protein sequence ID" value="GIY76697.1"/>
    <property type="molecule type" value="Genomic_DNA"/>
</dbReference>
<name>A0AAV4W224_CAEEX</name>
<proteinExistence type="predicted"/>
<comment type="caution">
    <text evidence="2">The sequence shown here is derived from an EMBL/GenBank/DDBJ whole genome shotgun (WGS) entry which is preliminary data.</text>
</comment>
<evidence type="ECO:0000313" key="2">
    <source>
        <dbReference type="EMBL" id="GIY76697.1"/>
    </source>
</evidence>
<reference evidence="2 3" key="1">
    <citation type="submission" date="2021-06" db="EMBL/GenBank/DDBJ databases">
        <title>Caerostris extrusa draft genome.</title>
        <authorList>
            <person name="Kono N."/>
            <person name="Arakawa K."/>
        </authorList>
    </citation>
    <scope>NUCLEOTIDE SEQUENCE [LARGE SCALE GENOMIC DNA]</scope>
</reference>
<evidence type="ECO:0000256" key="1">
    <source>
        <dbReference type="SAM" id="MobiDB-lite"/>
    </source>
</evidence>
<feature type="region of interest" description="Disordered" evidence="1">
    <location>
        <begin position="32"/>
        <end position="94"/>
    </location>
</feature>
<protein>
    <submittedName>
        <fullName evidence="2">Regulator of G-protein signaling 7-binding protein A</fullName>
    </submittedName>
</protein>
<accession>A0AAV4W224</accession>
<organism evidence="2 3">
    <name type="scientific">Caerostris extrusa</name>
    <name type="common">Bark spider</name>
    <name type="synonym">Caerostris bankana</name>
    <dbReference type="NCBI Taxonomy" id="172846"/>
    <lineage>
        <taxon>Eukaryota</taxon>
        <taxon>Metazoa</taxon>
        <taxon>Ecdysozoa</taxon>
        <taxon>Arthropoda</taxon>
        <taxon>Chelicerata</taxon>
        <taxon>Arachnida</taxon>
        <taxon>Araneae</taxon>
        <taxon>Araneomorphae</taxon>
        <taxon>Entelegynae</taxon>
        <taxon>Araneoidea</taxon>
        <taxon>Araneidae</taxon>
        <taxon>Caerostris</taxon>
    </lineage>
</organism>
<gene>
    <name evidence="2" type="primary">X975_14919</name>
    <name evidence="2" type="ORF">CEXT_553821</name>
</gene>
<dbReference type="Proteomes" id="UP001054945">
    <property type="component" value="Unassembled WGS sequence"/>
</dbReference>
<keyword evidence="3" id="KW-1185">Reference proteome</keyword>
<dbReference type="AlphaFoldDB" id="A0AAV4W224"/>
<feature type="compositionally biased region" description="Basic and acidic residues" evidence="1">
    <location>
        <begin position="58"/>
        <end position="76"/>
    </location>
</feature>
<evidence type="ECO:0000313" key="3">
    <source>
        <dbReference type="Proteomes" id="UP001054945"/>
    </source>
</evidence>
<sequence length="158" mass="17830">MYGKQEFVTERNKNHKILDSWVEEMDSFCNGKRVTSQRRSASDGPIESVPHELRRRSGAPDRSGEHRRGHSGRDQPEAVPPGVYDSPEASKSSELQLADCQRIIEELNTLVASFRDLLIHIGKGHDNPDVRDKMRGIRKKMRGAVLGGESSLMPQIRK</sequence>